<dbReference type="CDD" id="cd01958">
    <property type="entry name" value="HPS_like"/>
    <property type="match status" value="1"/>
</dbReference>
<dbReference type="SUPFAM" id="SSF47699">
    <property type="entry name" value="Bifunctional inhibitor/lipid-transfer protein/seed storage 2S albumin"/>
    <property type="match status" value="1"/>
</dbReference>
<dbReference type="Pfam" id="PF14547">
    <property type="entry name" value="Hydrophob_seed"/>
    <property type="match status" value="1"/>
</dbReference>
<organism evidence="4 5">
    <name type="scientific">Lactuca sativa</name>
    <name type="common">Garden lettuce</name>
    <dbReference type="NCBI Taxonomy" id="4236"/>
    <lineage>
        <taxon>Eukaryota</taxon>
        <taxon>Viridiplantae</taxon>
        <taxon>Streptophyta</taxon>
        <taxon>Embryophyta</taxon>
        <taxon>Tracheophyta</taxon>
        <taxon>Spermatophyta</taxon>
        <taxon>Magnoliopsida</taxon>
        <taxon>eudicotyledons</taxon>
        <taxon>Gunneridae</taxon>
        <taxon>Pentapetalae</taxon>
        <taxon>asterids</taxon>
        <taxon>campanulids</taxon>
        <taxon>Asterales</taxon>
        <taxon>Asteraceae</taxon>
        <taxon>Cichorioideae</taxon>
        <taxon>Cichorieae</taxon>
        <taxon>Lactucinae</taxon>
        <taxon>Lactuca</taxon>
    </lineage>
</organism>
<sequence length="259" mass="27640">MGLSPEVKPPVTTSIATFGNHSIQGYNGCERVASARMCVKIPSSITYHPPLTPIKTHNTLILSTQHSTSYSPLHNQLDMASKYSVLLVLFLANNLQLFSIVNGCETTPTSKSNINPNTNPNMNPYYKPNHNHDSNPTSTSDSNPSSSPNSNRTPNLSNPNPNQNPSTNINPPWATCPRDTLKLGVCANLLRGLISVEVGSPPVKPCCSLIQGLIDLEAALCLCTAIKANVLGINLDVPLSLSLLLNACGNQVPSGFQCA</sequence>
<gene>
    <name evidence="4" type="ORF">LSAT_V11C600321350</name>
</gene>
<reference evidence="4 5" key="1">
    <citation type="journal article" date="2017" name="Nat. Commun.">
        <title>Genome assembly with in vitro proximity ligation data and whole-genome triplication in lettuce.</title>
        <authorList>
            <person name="Reyes-Chin-Wo S."/>
            <person name="Wang Z."/>
            <person name="Yang X."/>
            <person name="Kozik A."/>
            <person name="Arikit S."/>
            <person name="Song C."/>
            <person name="Xia L."/>
            <person name="Froenicke L."/>
            <person name="Lavelle D.O."/>
            <person name="Truco M.J."/>
            <person name="Xia R."/>
            <person name="Zhu S."/>
            <person name="Xu C."/>
            <person name="Xu H."/>
            <person name="Xu X."/>
            <person name="Cox K."/>
            <person name="Korf I."/>
            <person name="Meyers B.C."/>
            <person name="Michelmore R.W."/>
        </authorList>
    </citation>
    <scope>NUCLEOTIDE SEQUENCE [LARGE SCALE GENOMIC DNA]</scope>
    <source>
        <strain evidence="5">cv. Salinas</strain>
        <tissue evidence="4">Seedlings</tissue>
    </source>
</reference>
<feature type="region of interest" description="Disordered" evidence="2">
    <location>
        <begin position="108"/>
        <end position="172"/>
    </location>
</feature>
<evidence type="ECO:0000256" key="1">
    <source>
        <dbReference type="ARBA" id="ARBA00022729"/>
    </source>
</evidence>
<dbReference type="InterPro" id="IPR027923">
    <property type="entry name" value="Hydrophob_seed_dom"/>
</dbReference>
<keyword evidence="1" id="KW-0732">Signal</keyword>
<dbReference type="SMART" id="SM00499">
    <property type="entry name" value="AAI"/>
    <property type="match status" value="1"/>
</dbReference>
<comment type="caution">
    <text evidence="4">The sequence shown here is derived from an EMBL/GenBank/DDBJ whole genome shotgun (WGS) entry which is preliminary data.</text>
</comment>
<evidence type="ECO:0000259" key="3">
    <source>
        <dbReference type="SMART" id="SM00499"/>
    </source>
</evidence>
<proteinExistence type="predicted"/>
<dbReference type="Proteomes" id="UP000235145">
    <property type="component" value="Unassembled WGS sequence"/>
</dbReference>
<evidence type="ECO:0000256" key="2">
    <source>
        <dbReference type="SAM" id="MobiDB-lite"/>
    </source>
</evidence>
<keyword evidence="5" id="KW-1185">Reference proteome</keyword>
<dbReference type="PANTHER" id="PTHR31731">
    <property type="match status" value="1"/>
</dbReference>
<dbReference type="EMBL" id="NBSK02000006">
    <property type="protein sequence ID" value="KAJ0202224.1"/>
    <property type="molecule type" value="Genomic_DNA"/>
</dbReference>
<dbReference type="InterPro" id="IPR016140">
    <property type="entry name" value="Bifunc_inhib/LTP/seed_store"/>
</dbReference>
<protein>
    <recommendedName>
        <fullName evidence="3">Bifunctional inhibitor/plant lipid transfer protein/seed storage helical domain-containing protein</fullName>
    </recommendedName>
</protein>
<feature type="domain" description="Bifunctional inhibitor/plant lipid transfer protein/seed storage helical" evidence="3">
    <location>
        <begin position="176"/>
        <end position="258"/>
    </location>
</feature>
<dbReference type="Gene3D" id="1.10.110.10">
    <property type="entry name" value="Plant lipid-transfer and hydrophobic proteins"/>
    <property type="match status" value="1"/>
</dbReference>
<evidence type="ECO:0000313" key="4">
    <source>
        <dbReference type="EMBL" id="KAJ0202224.1"/>
    </source>
</evidence>
<evidence type="ECO:0000313" key="5">
    <source>
        <dbReference type="Proteomes" id="UP000235145"/>
    </source>
</evidence>
<dbReference type="AlphaFoldDB" id="A0A9R1X812"/>
<name>A0A9R1X812_LACSA</name>
<dbReference type="InterPro" id="IPR051636">
    <property type="entry name" value="Plant_LTP/defense-related"/>
</dbReference>
<dbReference type="FunFam" id="1.10.110.10:FF:000003">
    <property type="entry name" value="pEARLI1-like lipid transfer protein 1"/>
    <property type="match status" value="1"/>
</dbReference>
<accession>A0A9R1X812</accession>
<dbReference type="InterPro" id="IPR036312">
    <property type="entry name" value="Bifun_inhib/LTP/seed_sf"/>
</dbReference>